<organism evidence="1 2">
    <name type="scientific">Coniophora puteana (strain RWD-64-598)</name>
    <name type="common">Brown rot fungus</name>
    <dbReference type="NCBI Taxonomy" id="741705"/>
    <lineage>
        <taxon>Eukaryota</taxon>
        <taxon>Fungi</taxon>
        <taxon>Dikarya</taxon>
        <taxon>Basidiomycota</taxon>
        <taxon>Agaricomycotina</taxon>
        <taxon>Agaricomycetes</taxon>
        <taxon>Agaricomycetidae</taxon>
        <taxon>Boletales</taxon>
        <taxon>Coniophorineae</taxon>
        <taxon>Coniophoraceae</taxon>
        <taxon>Coniophora</taxon>
    </lineage>
</organism>
<name>A0A5M3M8L4_CONPW</name>
<dbReference type="GeneID" id="19204028"/>
<dbReference type="RefSeq" id="XP_007774305.1">
    <property type="nucleotide sequence ID" value="XM_007776115.1"/>
</dbReference>
<sequence>MPTSSLLPPPYIHLRYLFSFAPVILGLALHPIHAHEAQTTTCSFITLQQSASCTDLGAPLAVHALTDSPPLTFSATTPTILALPHQIREETAGVKAV</sequence>
<protein>
    <submittedName>
        <fullName evidence="1">Uncharacterized protein</fullName>
    </submittedName>
</protein>
<evidence type="ECO:0000313" key="1">
    <source>
        <dbReference type="EMBL" id="EIW75602.1"/>
    </source>
</evidence>
<dbReference type="EMBL" id="JH711588">
    <property type="protein sequence ID" value="EIW75602.1"/>
    <property type="molecule type" value="Genomic_DNA"/>
</dbReference>
<comment type="caution">
    <text evidence="1">The sequence shown here is derived from an EMBL/GenBank/DDBJ whole genome shotgun (WGS) entry which is preliminary data.</text>
</comment>
<dbReference type="AlphaFoldDB" id="A0A5M3M8L4"/>
<accession>A0A5M3M8L4</accession>
<reference evidence="2" key="1">
    <citation type="journal article" date="2012" name="Science">
        <title>The Paleozoic origin of enzymatic lignin decomposition reconstructed from 31 fungal genomes.</title>
        <authorList>
            <person name="Floudas D."/>
            <person name="Binder M."/>
            <person name="Riley R."/>
            <person name="Barry K."/>
            <person name="Blanchette R.A."/>
            <person name="Henrissat B."/>
            <person name="Martinez A.T."/>
            <person name="Otillar R."/>
            <person name="Spatafora J.W."/>
            <person name="Yadav J.S."/>
            <person name="Aerts A."/>
            <person name="Benoit I."/>
            <person name="Boyd A."/>
            <person name="Carlson A."/>
            <person name="Copeland A."/>
            <person name="Coutinho P.M."/>
            <person name="de Vries R.P."/>
            <person name="Ferreira P."/>
            <person name="Findley K."/>
            <person name="Foster B."/>
            <person name="Gaskell J."/>
            <person name="Glotzer D."/>
            <person name="Gorecki P."/>
            <person name="Heitman J."/>
            <person name="Hesse C."/>
            <person name="Hori C."/>
            <person name="Igarashi K."/>
            <person name="Jurgens J.A."/>
            <person name="Kallen N."/>
            <person name="Kersten P."/>
            <person name="Kohler A."/>
            <person name="Kuees U."/>
            <person name="Kumar T.K.A."/>
            <person name="Kuo A."/>
            <person name="LaButti K."/>
            <person name="Larrondo L.F."/>
            <person name="Lindquist E."/>
            <person name="Ling A."/>
            <person name="Lombard V."/>
            <person name="Lucas S."/>
            <person name="Lundell T."/>
            <person name="Martin R."/>
            <person name="McLaughlin D.J."/>
            <person name="Morgenstern I."/>
            <person name="Morin E."/>
            <person name="Murat C."/>
            <person name="Nagy L.G."/>
            <person name="Nolan M."/>
            <person name="Ohm R.A."/>
            <person name="Patyshakuliyeva A."/>
            <person name="Rokas A."/>
            <person name="Ruiz-Duenas F.J."/>
            <person name="Sabat G."/>
            <person name="Salamov A."/>
            <person name="Samejima M."/>
            <person name="Schmutz J."/>
            <person name="Slot J.C."/>
            <person name="St John F."/>
            <person name="Stenlid J."/>
            <person name="Sun H."/>
            <person name="Sun S."/>
            <person name="Syed K."/>
            <person name="Tsang A."/>
            <person name="Wiebenga A."/>
            <person name="Young D."/>
            <person name="Pisabarro A."/>
            <person name="Eastwood D.C."/>
            <person name="Martin F."/>
            <person name="Cullen D."/>
            <person name="Grigoriev I.V."/>
            <person name="Hibbett D.S."/>
        </authorList>
    </citation>
    <scope>NUCLEOTIDE SEQUENCE [LARGE SCALE GENOMIC DNA]</scope>
    <source>
        <strain evidence="2">RWD-64-598 SS2</strain>
    </source>
</reference>
<dbReference type="Proteomes" id="UP000053558">
    <property type="component" value="Unassembled WGS sequence"/>
</dbReference>
<keyword evidence="2" id="KW-1185">Reference proteome</keyword>
<dbReference type="KEGG" id="cput:CONPUDRAFT_159053"/>
<gene>
    <name evidence="1" type="ORF">CONPUDRAFT_159053</name>
</gene>
<evidence type="ECO:0000313" key="2">
    <source>
        <dbReference type="Proteomes" id="UP000053558"/>
    </source>
</evidence>
<proteinExistence type="predicted"/>